<sequence>MSWTCELIFGWREANGCAQNLARLGLQLDRGEQVFEQAPSTVTKALRNDRDGLGVHQATASSVFVPKKKKREKEPNYV</sequence>
<protein>
    <submittedName>
        <fullName evidence="1">Uncharacterized protein</fullName>
    </submittedName>
</protein>
<reference evidence="1" key="1">
    <citation type="submission" date="2020-08" db="EMBL/GenBank/DDBJ databases">
        <title>Plant Genome Project.</title>
        <authorList>
            <person name="Zhang R.-G."/>
        </authorList>
    </citation>
    <scope>NUCLEOTIDE SEQUENCE</scope>
    <source>
        <strain evidence="1">WSP0</strain>
        <tissue evidence="1">Leaf</tissue>
    </source>
</reference>
<dbReference type="AlphaFoldDB" id="A0AAV6LMU9"/>
<evidence type="ECO:0000313" key="2">
    <source>
        <dbReference type="Proteomes" id="UP000823749"/>
    </source>
</evidence>
<dbReference type="EMBL" id="JACTNZ010000001">
    <property type="protein sequence ID" value="KAG5566473.1"/>
    <property type="molecule type" value="Genomic_DNA"/>
</dbReference>
<gene>
    <name evidence="1" type="ORF">RHGRI_002141</name>
</gene>
<dbReference type="Proteomes" id="UP000823749">
    <property type="component" value="Chromosome 1"/>
</dbReference>
<comment type="caution">
    <text evidence="1">The sequence shown here is derived from an EMBL/GenBank/DDBJ whole genome shotgun (WGS) entry which is preliminary data.</text>
</comment>
<name>A0AAV6LMU9_9ERIC</name>
<organism evidence="1 2">
    <name type="scientific">Rhododendron griersonianum</name>
    <dbReference type="NCBI Taxonomy" id="479676"/>
    <lineage>
        <taxon>Eukaryota</taxon>
        <taxon>Viridiplantae</taxon>
        <taxon>Streptophyta</taxon>
        <taxon>Embryophyta</taxon>
        <taxon>Tracheophyta</taxon>
        <taxon>Spermatophyta</taxon>
        <taxon>Magnoliopsida</taxon>
        <taxon>eudicotyledons</taxon>
        <taxon>Gunneridae</taxon>
        <taxon>Pentapetalae</taxon>
        <taxon>asterids</taxon>
        <taxon>Ericales</taxon>
        <taxon>Ericaceae</taxon>
        <taxon>Ericoideae</taxon>
        <taxon>Rhodoreae</taxon>
        <taxon>Rhododendron</taxon>
    </lineage>
</organism>
<keyword evidence="2" id="KW-1185">Reference proteome</keyword>
<evidence type="ECO:0000313" key="1">
    <source>
        <dbReference type="EMBL" id="KAG5566473.1"/>
    </source>
</evidence>
<proteinExistence type="predicted"/>
<accession>A0AAV6LMU9</accession>